<keyword evidence="2" id="KW-0808">Transferase</keyword>
<dbReference type="PANTHER" id="PTHR43404:SF1">
    <property type="entry name" value="MNN4P"/>
    <property type="match status" value="1"/>
</dbReference>
<accession>A0A1I1CU71</accession>
<protein>
    <submittedName>
        <fullName evidence="2">Lipopolysaccharide cholinephosphotransferase</fullName>
    </submittedName>
</protein>
<dbReference type="PANTHER" id="PTHR43404">
    <property type="entry name" value="LIPOPOLYSACCHARIDE CHOLINEPHOSPHOTRANSFERASE LICD"/>
    <property type="match status" value="1"/>
</dbReference>
<feature type="domain" description="LicD/FKTN/FKRP nucleotidyltransferase" evidence="1">
    <location>
        <begin position="28"/>
        <end position="231"/>
    </location>
</feature>
<organism evidence="2 3">
    <name type="scientific">Ruminococcus albus</name>
    <dbReference type="NCBI Taxonomy" id="1264"/>
    <lineage>
        <taxon>Bacteria</taxon>
        <taxon>Bacillati</taxon>
        <taxon>Bacillota</taxon>
        <taxon>Clostridia</taxon>
        <taxon>Eubacteriales</taxon>
        <taxon>Oscillospiraceae</taxon>
        <taxon>Ruminococcus</taxon>
    </lineage>
</organism>
<gene>
    <name evidence="2" type="ORF">SAMN02910406_00028</name>
</gene>
<dbReference type="Pfam" id="PF04991">
    <property type="entry name" value="LicD"/>
    <property type="match status" value="1"/>
</dbReference>
<reference evidence="2 3" key="1">
    <citation type="submission" date="2016-10" db="EMBL/GenBank/DDBJ databases">
        <authorList>
            <person name="de Groot N.N."/>
        </authorList>
    </citation>
    <scope>NUCLEOTIDE SEQUENCE [LARGE SCALE GENOMIC DNA]</scope>
    <source>
        <strain evidence="2 3">AR67</strain>
    </source>
</reference>
<dbReference type="InterPro" id="IPR007074">
    <property type="entry name" value="LicD/FKTN/FKRP_NTP_transf"/>
</dbReference>
<evidence type="ECO:0000259" key="1">
    <source>
        <dbReference type="Pfam" id="PF04991"/>
    </source>
</evidence>
<evidence type="ECO:0000313" key="2">
    <source>
        <dbReference type="EMBL" id="SFB66279.1"/>
    </source>
</evidence>
<proteinExistence type="predicted"/>
<dbReference type="GO" id="GO:0009100">
    <property type="term" value="P:glycoprotein metabolic process"/>
    <property type="evidence" value="ECO:0007669"/>
    <property type="project" value="UniProtKB-ARBA"/>
</dbReference>
<dbReference type="Proteomes" id="UP000182192">
    <property type="component" value="Unassembled WGS sequence"/>
</dbReference>
<evidence type="ECO:0000313" key="3">
    <source>
        <dbReference type="Proteomes" id="UP000182192"/>
    </source>
</evidence>
<name>A0A1I1CU71_RUMAL</name>
<dbReference type="AlphaFoldDB" id="A0A1I1CU71"/>
<dbReference type="EMBL" id="FOKQ01000001">
    <property type="protein sequence ID" value="SFB66279.1"/>
    <property type="molecule type" value="Genomic_DNA"/>
</dbReference>
<dbReference type="InterPro" id="IPR052942">
    <property type="entry name" value="LPS_cholinephosphotransferase"/>
</dbReference>
<sequence>MEMKKNEYGLQSVHEDLLELLKCFDSICRKNKIDYSLYAGTLLGAVREKGFIPWDDDADVIMVYREYVKLARVMKNNDKYYIDTTDAWVPRFRRRNEKNGAFIDLFWLSNAPENTVSFQIKISELKILQGMLKKYKSEKEISKLYQVMLWGTRIIGSLFSRSSLLKKYRTISLRNERQQSSMYSIPNAAFSYLKYRFDKKTIGNKYTDIIFEDQLLRTFTSWDYILKTVYGTDYMTPPSQKYRVRSHANQMNS</sequence>
<dbReference type="GO" id="GO:0016740">
    <property type="term" value="F:transferase activity"/>
    <property type="evidence" value="ECO:0007669"/>
    <property type="project" value="UniProtKB-KW"/>
</dbReference>